<dbReference type="FunFam" id="2.10.70.10:FF:000014">
    <property type="entry name" value="Membrane cofactor protein"/>
    <property type="match status" value="2"/>
</dbReference>
<keyword evidence="2" id="KW-0732">Signal</keyword>
<feature type="domain" description="Sushi" evidence="7">
    <location>
        <begin position="468"/>
        <end position="532"/>
    </location>
</feature>
<accession>A0A674IK65</accession>
<feature type="disulfide bond" evidence="6">
    <location>
        <begin position="253"/>
        <end position="280"/>
    </location>
</feature>
<organism evidence="8 9">
    <name type="scientific">Terrapene triunguis</name>
    <name type="common">Three-toed box turtle</name>
    <dbReference type="NCBI Taxonomy" id="2587831"/>
    <lineage>
        <taxon>Eukaryota</taxon>
        <taxon>Metazoa</taxon>
        <taxon>Chordata</taxon>
        <taxon>Craniata</taxon>
        <taxon>Vertebrata</taxon>
        <taxon>Euteleostomi</taxon>
        <taxon>Archelosauria</taxon>
        <taxon>Testudinata</taxon>
        <taxon>Testudines</taxon>
        <taxon>Cryptodira</taxon>
        <taxon>Durocryptodira</taxon>
        <taxon>Testudinoidea</taxon>
        <taxon>Emydidae</taxon>
        <taxon>Terrapene</taxon>
    </lineage>
</organism>
<keyword evidence="9" id="KW-1185">Reference proteome</keyword>
<dbReference type="CDD" id="cd00033">
    <property type="entry name" value="CCP"/>
    <property type="match status" value="9"/>
</dbReference>
<keyword evidence="1 6" id="KW-0768">Sushi</keyword>
<feature type="domain" description="Sushi" evidence="7">
    <location>
        <begin position="283"/>
        <end position="346"/>
    </location>
</feature>
<evidence type="ECO:0000256" key="2">
    <source>
        <dbReference type="ARBA" id="ARBA00022729"/>
    </source>
</evidence>
<feature type="domain" description="Sushi" evidence="7">
    <location>
        <begin position="90"/>
        <end position="151"/>
    </location>
</feature>
<reference evidence="8" key="1">
    <citation type="submission" date="2025-08" db="UniProtKB">
        <authorList>
            <consortium name="Ensembl"/>
        </authorList>
    </citation>
    <scope>IDENTIFICATION</scope>
</reference>
<feature type="disulfide bond" evidence="6">
    <location>
        <begin position="470"/>
        <end position="513"/>
    </location>
</feature>
<dbReference type="Proteomes" id="UP000472274">
    <property type="component" value="Unplaced"/>
</dbReference>
<dbReference type="SMART" id="SM00032">
    <property type="entry name" value="CCP"/>
    <property type="match status" value="9"/>
</dbReference>
<feature type="domain" description="Sushi" evidence="7">
    <location>
        <begin position="28"/>
        <end position="89"/>
    </location>
</feature>
<evidence type="ECO:0000256" key="4">
    <source>
        <dbReference type="ARBA" id="ARBA00023157"/>
    </source>
</evidence>
<dbReference type="PANTHER" id="PTHR19325:SF551">
    <property type="entry name" value="ZONA PELLUCIDA SPERM-BINDING PROTEIN 3 RECEPTOR"/>
    <property type="match status" value="1"/>
</dbReference>
<evidence type="ECO:0000256" key="3">
    <source>
        <dbReference type="ARBA" id="ARBA00022737"/>
    </source>
</evidence>
<evidence type="ECO:0000256" key="5">
    <source>
        <dbReference type="ARBA" id="ARBA00023180"/>
    </source>
</evidence>
<dbReference type="FunFam" id="2.10.70.10:FF:000055">
    <property type="entry name" value="Complement decay-accelerating factor, GPI-anchored"/>
    <property type="match status" value="1"/>
</dbReference>
<protein>
    <recommendedName>
        <fullName evidence="7">Sushi domain-containing protein</fullName>
    </recommendedName>
</protein>
<evidence type="ECO:0000313" key="8">
    <source>
        <dbReference type="Ensembl" id="ENSTMTP00000008518.1"/>
    </source>
</evidence>
<comment type="caution">
    <text evidence="6">Lacks conserved residue(s) required for the propagation of feature annotation.</text>
</comment>
<keyword evidence="5" id="KW-0325">Glycoprotein</keyword>
<sequence>ITGGMTGGLDYSTFSQLHIFDTSVLSLGDCGVPPRFNFAELKEEYRNQNKFAVGNKVEYNCRPGYSKVQKSILQCGSYSRWSDSYFFLAKSCRHPGEPENGRLVILTDLMFGATVNFICEEGYRLIGNAERKCVLEGSQVIWDKDIPYCQVIPCLPPPEIEHGTHTGTTMEEFNYGTSVTYQCNTVERGQVPFSLIGEPSIHCTSTDNINGDWSGPAPECKVVHCEQPRVDHGKQMTGYSPVYTYRASVLFECEHRYTLKGSNVLQCNENSRWDPQLPVCERSSCDDPPYIRNTFQDHSNSNLFPAGTVVKYNCVEGYELIPEISSASVTCQKDFTWSEHQEFCQKIRCSSPNITNGRVRSRKATYVYEDKIRIECNSGYALKDHYGLIKCERNGAWHPPLPICEPVCEPPASISNGRITRGWKNDYFVGSSVSYVCNPGWSLVGVSSIRCIADFPFCVNAVFFPFILACEPPASISNGRITRGWQNDYFVGSSVSYVCNRGWSLVGVSSIRCIAGDGEIPRWNAPAPECKEIPRCPNPVIEHGKQVSIRETEYTVGNSVEFQCESGYILKGNKSIECQANRTWNPPVPSCIKGTCWGTQGGLVGCRKVGMFASVILERLSTVGEWFG</sequence>
<keyword evidence="4 6" id="KW-1015">Disulfide bond</keyword>
<proteinExistence type="predicted"/>
<feature type="disulfide bond" evidence="6">
    <location>
        <begin position="564"/>
        <end position="591"/>
    </location>
</feature>
<keyword evidence="3" id="KW-0677">Repeat</keyword>
<dbReference type="InterPro" id="IPR000436">
    <property type="entry name" value="Sushi_SCR_CCP_dom"/>
</dbReference>
<evidence type="ECO:0000313" key="9">
    <source>
        <dbReference type="Proteomes" id="UP000472274"/>
    </source>
</evidence>
<evidence type="ECO:0000259" key="7">
    <source>
        <dbReference type="PROSITE" id="PS50923"/>
    </source>
</evidence>
<evidence type="ECO:0000256" key="1">
    <source>
        <dbReference type="ARBA" id="ARBA00022659"/>
    </source>
</evidence>
<dbReference type="Ensembl" id="ENSTMTT00000008807.1">
    <property type="protein sequence ID" value="ENSTMTP00000008518.1"/>
    <property type="gene ID" value="ENSTMTG00000006191.1"/>
</dbReference>
<dbReference type="InterPro" id="IPR035976">
    <property type="entry name" value="Sushi/SCR/CCP_sf"/>
</dbReference>
<dbReference type="SUPFAM" id="SSF57535">
    <property type="entry name" value="Complement control module/SCR domain"/>
    <property type="match status" value="9"/>
</dbReference>
<feature type="domain" description="Sushi" evidence="7">
    <location>
        <begin position="223"/>
        <end position="282"/>
    </location>
</feature>
<dbReference type="Pfam" id="PF00084">
    <property type="entry name" value="Sushi"/>
    <property type="match status" value="9"/>
</dbReference>
<feature type="domain" description="Sushi" evidence="7">
    <location>
        <begin position="347"/>
        <end position="406"/>
    </location>
</feature>
<dbReference type="InterPro" id="IPR050350">
    <property type="entry name" value="Compl-Cell_Adhes-Reg"/>
</dbReference>
<feature type="domain" description="Sushi" evidence="7">
    <location>
        <begin position="152"/>
        <end position="222"/>
    </location>
</feature>
<dbReference type="PANTHER" id="PTHR19325">
    <property type="entry name" value="COMPLEMENT COMPONENT-RELATED SUSHI DOMAIN-CONTAINING"/>
    <property type="match status" value="1"/>
</dbReference>
<dbReference type="AlphaFoldDB" id="A0A674IK65"/>
<feature type="domain" description="Sushi" evidence="7">
    <location>
        <begin position="534"/>
        <end position="593"/>
    </location>
</feature>
<evidence type="ECO:0000256" key="6">
    <source>
        <dbReference type="PROSITE-ProRule" id="PRU00302"/>
    </source>
</evidence>
<dbReference type="Gene3D" id="2.10.70.10">
    <property type="entry name" value="Complement Module, domain 1"/>
    <property type="match status" value="9"/>
</dbReference>
<dbReference type="GeneTree" id="ENSGT00940000154640"/>
<dbReference type="InParanoid" id="A0A674IK65"/>
<name>A0A674IK65_9SAUR</name>
<dbReference type="PROSITE" id="PS50923">
    <property type="entry name" value="SUSHI"/>
    <property type="match status" value="8"/>
</dbReference>
<reference evidence="8" key="2">
    <citation type="submission" date="2025-09" db="UniProtKB">
        <authorList>
            <consortium name="Ensembl"/>
        </authorList>
    </citation>
    <scope>IDENTIFICATION</scope>
</reference>